<sequence>MFSDNFFKFFYYIFIYFITPNLSELSRATGIENLSTEDVGKPARKLMDEFDISNILVTFGPDGMSLIEKNAPLIRIHAKTREVYDITGAGDTVVATLGSAVACGASLADACYVANIAAGIVVGKHKTAA</sequence>
<accession>X1QY43</accession>
<dbReference type="Pfam" id="PF00294">
    <property type="entry name" value="PfkB"/>
    <property type="match status" value="1"/>
</dbReference>
<dbReference type="PANTHER" id="PTHR46969:SF1">
    <property type="entry name" value="BIFUNCTIONAL PROTEIN HLDE"/>
    <property type="match status" value="1"/>
</dbReference>
<dbReference type="EMBL" id="BARV01040623">
    <property type="protein sequence ID" value="GAI55795.1"/>
    <property type="molecule type" value="Genomic_DNA"/>
</dbReference>
<evidence type="ECO:0000259" key="1">
    <source>
        <dbReference type="Pfam" id="PF00294"/>
    </source>
</evidence>
<gene>
    <name evidence="2" type="ORF">S06H3_61835</name>
</gene>
<dbReference type="SUPFAM" id="SSF53613">
    <property type="entry name" value="Ribokinase-like"/>
    <property type="match status" value="1"/>
</dbReference>
<dbReference type="GO" id="GO:0005829">
    <property type="term" value="C:cytosol"/>
    <property type="evidence" value="ECO:0007669"/>
    <property type="project" value="TreeGrafter"/>
</dbReference>
<reference evidence="2" key="1">
    <citation type="journal article" date="2014" name="Front. Microbiol.">
        <title>High frequency of phylogenetically diverse reductive dehalogenase-homologous genes in deep subseafloor sedimentary metagenomes.</title>
        <authorList>
            <person name="Kawai M."/>
            <person name="Futagami T."/>
            <person name="Toyoda A."/>
            <person name="Takaki Y."/>
            <person name="Nishi S."/>
            <person name="Hori S."/>
            <person name="Arai W."/>
            <person name="Tsubouchi T."/>
            <person name="Morono Y."/>
            <person name="Uchiyama I."/>
            <person name="Ito T."/>
            <person name="Fujiyama A."/>
            <person name="Inagaki F."/>
            <person name="Takami H."/>
        </authorList>
    </citation>
    <scope>NUCLEOTIDE SEQUENCE</scope>
    <source>
        <strain evidence="2">Expedition CK06-06</strain>
    </source>
</reference>
<dbReference type="InterPro" id="IPR011611">
    <property type="entry name" value="PfkB_dom"/>
</dbReference>
<feature type="non-terminal residue" evidence="2">
    <location>
        <position position="129"/>
    </location>
</feature>
<dbReference type="GO" id="GO:0033785">
    <property type="term" value="F:heptose 7-phosphate kinase activity"/>
    <property type="evidence" value="ECO:0007669"/>
    <property type="project" value="TreeGrafter"/>
</dbReference>
<evidence type="ECO:0000313" key="2">
    <source>
        <dbReference type="EMBL" id="GAI55795.1"/>
    </source>
</evidence>
<dbReference type="GO" id="GO:0033786">
    <property type="term" value="F:heptose-1-phosphate adenylyltransferase activity"/>
    <property type="evidence" value="ECO:0007669"/>
    <property type="project" value="TreeGrafter"/>
</dbReference>
<organism evidence="2">
    <name type="scientific">marine sediment metagenome</name>
    <dbReference type="NCBI Taxonomy" id="412755"/>
    <lineage>
        <taxon>unclassified sequences</taxon>
        <taxon>metagenomes</taxon>
        <taxon>ecological metagenomes</taxon>
    </lineage>
</organism>
<comment type="caution">
    <text evidence="2">The sequence shown here is derived from an EMBL/GenBank/DDBJ whole genome shotgun (WGS) entry which is preliminary data.</text>
</comment>
<dbReference type="InterPro" id="IPR029056">
    <property type="entry name" value="Ribokinase-like"/>
</dbReference>
<name>X1QY43_9ZZZZ</name>
<feature type="domain" description="Carbohydrate kinase PfkB" evidence="1">
    <location>
        <begin position="16"/>
        <end position="128"/>
    </location>
</feature>
<protein>
    <recommendedName>
        <fullName evidence="1">Carbohydrate kinase PfkB domain-containing protein</fullName>
    </recommendedName>
</protein>
<proteinExistence type="predicted"/>
<dbReference type="Gene3D" id="3.40.1190.20">
    <property type="match status" value="1"/>
</dbReference>
<dbReference type="PANTHER" id="PTHR46969">
    <property type="entry name" value="BIFUNCTIONAL PROTEIN HLDE"/>
    <property type="match status" value="1"/>
</dbReference>
<dbReference type="AlphaFoldDB" id="X1QY43"/>